<dbReference type="EC" id="2.7.13.3" evidence="3"/>
<dbReference type="InterPro" id="IPR003660">
    <property type="entry name" value="HAMP_dom"/>
</dbReference>
<dbReference type="Pfam" id="PF00512">
    <property type="entry name" value="HisKA"/>
    <property type="match status" value="1"/>
</dbReference>
<keyword evidence="5" id="KW-0808">Transferase</keyword>
<keyword evidence="4" id="KW-0597">Phosphoprotein</keyword>
<evidence type="ECO:0000256" key="3">
    <source>
        <dbReference type="ARBA" id="ARBA00012438"/>
    </source>
</evidence>
<feature type="domain" description="HAMP" evidence="12">
    <location>
        <begin position="214"/>
        <end position="266"/>
    </location>
</feature>
<dbReference type="PANTHER" id="PTHR43304:SF1">
    <property type="entry name" value="PAC DOMAIN-CONTAINING PROTEIN"/>
    <property type="match status" value="1"/>
</dbReference>
<dbReference type="Gene3D" id="6.10.340.10">
    <property type="match status" value="1"/>
</dbReference>
<keyword evidence="9" id="KW-0902">Two-component regulatory system</keyword>
<evidence type="ECO:0000256" key="1">
    <source>
        <dbReference type="ARBA" id="ARBA00000085"/>
    </source>
</evidence>
<dbReference type="InterPro" id="IPR036890">
    <property type="entry name" value="HATPase_C_sf"/>
</dbReference>
<dbReference type="InterPro" id="IPR004358">
    <property type="entry name" value="Sig_transdc_His_kin-like_C"/>
</dbReference>
<dbReference type="STRING" id="568860.SAMN05421811_115100"/>
<dbReference type="CDD" id="cd06225">
    <property type="entry name" value="HAMP"/>
    <property type="match status" value="1"/>
</dbReference>
<evidence type="ECO:0000259" key="11">
    <source>
        <dbReference type="PROSITE" id="PS50109"/>
    </source>
</evidence>
<evidence type="ECO:0000256" key="5">
    <source>
        <dbReference type="ARBA" id="ARBA00022679"/>
    </source>
</evidence>
<evidence type="ECO:0000256" key="7">
    <source>
        <dbReference type="ARBA" id="ARBA00022777"/>
    </source>
</evidence>
<keyword evidence="10" id="KW-0472">Membrane</keyword>
<evidence type="ECO:0000256" key="10">
    <source>
        <dbReference type="SAM" id="Phobius"/>
    </source>
</evidence>
<sequence length="529" mass="58696">MNDSPARGWRRLTVHAWFVAVLAVAAVLVIVCAVVATIMLDRTARLSDQLIDRLSPARIEAAQLENALLNQETGVRGYLLTGRRDFLDPYTQGVRAEQSSVERIAALLQEHPRLVAEVETVRADAASWRRAYAEPAIAAKRADATVSEAGNEGGKQTFDAIRSRLDRLSAELTGARAAEQADLRAAQRIRDWAFLAMIVLFLLAGLAMAILLRRAVGRPLDELRVASRHIATGDFDHPIPERGPADIRELSRDVNLMRKKMVHALQESHEHQGQLRAQAADLDAQAVELRRSNAELEQFAYVASHDLQEPLRKIATFCQLLQKRYGSVLDERGAQYIHFAVDGATRMQVLINDLLSFSRVGRMYDDRKPVELEDVLDKALDDLGAAVEESGARVERPAELPTVMGDRTMLGLLWQNLLGNAIKFRRAGETPEIRITCEPGDEGEWAFAVEDNGIGVEAEFAEKIFVIFQRLHNRETYGGTGIGLAMCRKIVENHGGRIWLDTGYTGGTRIRFTLPVSGPLSEPDQESDS</sequence>
<dbReference type="InterPro" id="IPR003594">
    <property type="entry name" value="HATPase_dom"/>
</dbReference>
<dbReference type="PROSITE" id="PS50885">
    <property type="entry name" value="HAMP"/>
    <property type="match status" value="1"/>
</dbReference>
<gene>
    <name evidence="13" type="ORF">SAMN05421811_115100</name>
</gene>
<dbReference type="AlphaFoldDB" id="A0A1I0LE48"/>
<keyword evidence="8 10" id="KW-1133">Transmembrane helix</keyword>
<feature type="domain" description="Histidine kinase" evidence="11">
    <location>
        <begin position="302"/>
        <end position="518"/>
    </location>
</feature>
<keyword evidence="6 10" id="KW-0812">Transmembrane</keyword>
<dbReference type="SMART" id="SM00387">
    <property type="entry name" value="HATPase_c"/>
    <property type="match status" value="1"/>
</dbReference>
<dbReference type="Gene3D" id="3.30.565.10">
    <property type="entry name" value="Histidine kinase-like ATPase, C-terminal domain"/>
    <property type="match status" value="1"/>
</dbReference>
<protein>
    <recommendedName>
        <fullName evidence="3">histidine kinase</fullName>
        <ecNumber evidence="3">2.7.13.3</ecNumber>
    </recommendedName>
</protein>
<dbReference type="SUPFAM" id="SSF158472">
    <property type="entry name" value="HAMP domain-like"/>
    <property type="match status" value="1"/>
</dbReference>
<dbReference type="Proteomes" id="UP000199361">
    <property type="component" value="Unassembled WGS sequence"/>
</dbReference>
<accession>A0A1I0LE48</accession>
<dbReference type="Pfam" id="PF02518">
    <property type="entry name" value="HATPase_c"/>
    <property type="match status" value="1"/>
</dbReference>
<proteinExistence type="predicted"/>
<reference evidence="13 14" key="1">
    <citation type="submission" date="2016-10" db="EMBL/GenBank/DDBJ databases">
        <authorList>
            <person name="de Groot N.N."/>
        </authorList>
    </citation>
    <scope>NUCLEOTIDE SEQUENCE [LARGE SCALE GENOMIC DNA]</scope>
    <source>
        <strain evidence="13 14">CGMCC 4.5598</strain>
    </source>
</reference>
<dbReference type="CDD" id="cd00082">
    <property type="entry name" value="HisKA"/>
    <property type="match status" value="1"/>
</dbReference>
<dbReference type="InterPro" id="IPR003661">
    <property type="entry name" value="HisK_dim/P_dom"/>
</dbReference>
<evidence type="ECO:0000256" key="4">
    <source>
        <dbReference type="ARBA" id="ARBA00022553"/>
    </source>
</evidence>
<dbReference type="EMBL" id="FOHX01000015">
    <property type="protein sequence ID" value="SEU38091.1"/>
    <property type="molecule type" value="Genomic_DNA"/>
</dbReference>
<dbReference type="InterPro" id="IPR005467">
    <property type="entry name" value="His_kinase_dom"/>
</dbReference>
<dbReference type="CDD" id="cd19410">
    <property type="entry name" value="HK9-like_sensor"/>
    <property type="match status" value="1"/>
</dbReference>
<dbReference type="SMART" id="SM00304">
    <property type="entry name" value="HAMP"/>
    <property type="match status" value="1"/>
</dbReference>
<dbReference type="PANTHER" id="PTHR43304">
    <property type="entry name" value="PHYTOCHROME-LIKE PROTEIN CPH1"/>
    <property type="match status" value="1"/>
</dbReference>
<evidence type="ECO:0000256" key="2">
    <source>
        <dbReference type="ARBA" id="ARBA00004236"/>
    </source>
</evidence>
<evidence type="ECO:0000256" key="8">
    <source>
        <dbReference type="ARBA" id="ARBA00022989"/>
    </source>
</evidence>
<name>A0A1I0LE48_9ACTN</name>
<dbReference type="GO" id="GO:0005886">
    <property type="term" value="C:plasma membrane"/>
    <property type="evidence" value="ECO:0007669"/>
    <property type="project" value="UniProtKB-SubCell"/>
</dbReference>
<dbReference type="GO" id="GO:0000155">
    <property type="term" value="F:phosphorelay sensor kinase activity"/>
    <property type="evidence" value="ECO:0007669"/>
    <property type="project" value="InterPro"/>
</dbReference>
<feature type="transmembrane region" description="Helical" evidence="10">
    <location>
        <begin position="16"/>
        <end position="40"/>
    </location>
</feature>
<dbReference type="FunFam" id="3.30.565.10:FF:000006">
    <property type="entry name" value="Sensor histidine kinase WalK"/>
    <property type="match status" value="1"/>
</dbReference>
<evidence type="ECO:0000259" key="12">
    <source>
        <dbReference type="PROSITE" id="PS50885"/>
    </source>
</evidence>
<dbReference type="SUPFAM" id="SSF47384">
    <property type="entry name" value="Homodimeric domain of signal transducing histidine kinase"/>
    <property type="match status" value="1"/>
</dbReference>
<keyword evidence="14" id="KW-1185">Reference proteome</keyword>
<dbReference type="Pfam" id="PF05227">
    <property type="entry name" value="CHASE3"/>
    <property type="match status" value="1"/>
</dbReference>
<dbReference type="SUPFAM" id="SSF55874">
    <property type="entry name" value="ATPase domain of HSP90 chaperone/DNA topoisomerase II/histidine kinase"/>
    <property type="match status" value="1"/>
</dbReference>
<dbReference type="PRINTS" id="PR00344">
    <property type="entry name" value="BCTRLSENSOR"/>
</dbReference>
<dbReference type="InterPro" id="IPR007891">
    <property type="entry name" value="CHASE3"/>
</dbReference>
<dbReference type="InterPro" id="IPR036097">
    <property type="entry name" value="HisK_dim/P_sf"/>
</dbReference>
<evidence type="ECO:0000256" key="6">
    <source>
        <dbReference type="ARBA" id="ARBA00022692"/>
    </source>
</evidence>
<dbReference type="RefSeq" id="WP_091090267.1">
    <property type="nucleotide sequence ID" value="NZ_FOHX01000015.1"/>
</dbReference>
<evidence type="ECO:0000256" key="9">
    <source>
        <dbReference type="ARBA" id="ARBA00023012"/>
    </source>
</evidence>
<dbReference type="SMART" id="SM00388">
    <property type="entry name" value="HisKA"/>
    <property type="match status" value="1"/>
</dbReference>
<feature type="transmembrane region" description="Helical" evidence="10">
    <location>
        <begin position="192"/>
        <end position="212"/>
    </location>
</feature>
<dbReference type="InterPro" id="IPR052162">
    <property type="entry name" value="Sensor_kinase/Photoreceptor"/>
</dbReference>
<dbReference type="Gene3D" id="1.10.287.130">
    <property type="match status" value="1"/>
</dbReference>
<keyword evidence="7 13" id="KW-0418">Kinase</keyword>
<comment type="catalytic activity">
    <reaction evidence="1">
        <text>ATP + protein L-histidine = ADP + protein N-phospho-L-histidine.</text>
        <dbReference type="EC" id="2.7.13.3"/>
    </reaction>
</comment>
<dbReference type="PROSITE" id="PS50109">
    <property type="entry name" value="HIS_KIN"/>
    <property type="match status" value="1"/>
</dbReference>
<dbReference type="OrthoDB" id="9808408at2"/>
<organism evidence="13 14">
    <name type="scientific">Nonomuraea wenchangensis</name>
    <dbReference type="NCBI Taxonomy" id="568860"/>
    <lineage>
        <taxon>Bacteria</taxon>
        <taxon>Bacillati</taxon>
        <taxon>Actinomycetota</taxon>
        <taxon>Actinomycetes</taxon>
        <taxon>Streptosporangiales</taxon>
        <taxon>Streptosporangiaceae</taxon>
        <taxon>Nonomuraea</taxon>
    </lineage>
</organism>
<dbReference type="Pfam" id="PF00672">
    <property type="entry name" value="HAMP"/>
    <property type="match status" value="1"/>
</dbReference>
<evidence type="ECO:0000313" key="14">
    <source>
        <dbReference type="Proteomes" id="UP000199361"/>
    </source>
</evidence>
<comment type="subcellular location">
    <subcellularLocation>
        <location evidence="2">Cell membrane</location>
    </subcellularLocation>
</comment>
<evidence type="ECO:0000313" key="13">
    <source>
        <dbReference type="EMBL" id="SEU38091.1"/>
    </source>
</evidence>